<comment type="caution">
    <text evidence="3">The sequence shown here is derived from an EMBL/GenBank/DDBJ whole genome shotgun (WGS) entry which is preliminary data.</text>
</comment>
<dbReference type="PROSITE" id="PS50234">
    <property type="entry name" value="VWFA"/>
    <property type="match status" value="1"/>
</dbReference>
<evidence type="ECO:0000259" key="2">
    <source>
        <dbReference type="PROSITE" id="PS50234"/>
    </source>
</evidence>
<dbReference type="PANTHER" id="PTHR24020:SF20">
    <property type="entry name" value="PH DOMAIN-CONTAINING PROTEIN"/>
    <property type="match status" value="1"/>
</dbReference>
<dbReference type="Proteomes" id="UP000762676">
    <property type="component" value="Unassembled WGS sequence"/>
</dbReference>
<proteinExistence type="predicted"/>
<accession>A0AAV4I5Y0</accession>
<dbReference type="Pfam" id="PF00092">
    <property type="entry name" value="VWA"/>
    <property type="match status" value="1"/>
</dbReference>
<organism evidence="3 4">
    <name type="scientific">Elysia marginata</name>
    <dbReference type="NCBI Taxonomy" id="1093978"/>
    <lineage>
        <taxon>Eukaryota</taxon>
        <taxon>Metazoa</taxon>
        <taxon>Spiralia</taxon>
        <taxon>Lophotrochozoa</taxon>
        <taxon>Mollusca</taxon>
        <taxon>Gastropoda</taxon>
        <taxon>Heterobranchia</taxon>
        <taxon>Euthyneura</taxon>
        <taxon>Panpulmonata</taxon>
        <taxon>Sacoglossa</taxon>
        <taxon>Placobranchoidea</taxon>
        <taxon>Plakobranchidae</taxon>
        <taxon>Elysia</taxon>
    </lineage>
</organism>
<dbReference type="Gene3D" id="3.40.50.410">
    <property type="entry name" value="von Willebrand factor, type A domain"/>
    <property type="match status" value="1"/>
</dbReference>
<feature type="domain" description="VWFA" evidence="2">
    <location>
        <begin position="25"/>
        <end position="98"/>
    </location>
</feature>
<feature type="chain" id="PRO_5043472727" evidence="1">
    <location>
        <begin position="18"/>
        <end position="98"/>
    </location>
</feature>
<sequence length="98" mass="10994">MTSLFCITVACVSVVAGKRCDVPADVVFLMDASDSITETQWEEERNFVLELIESLEVERTAIHVGVIVYSTNIGLVRRYTTVNTGRHDDLRNSMRAVE</sequence>
<dbReference type="AlphaFoldDB" id="A0AAV4I5Y0"/>
<evidence type="ECO:0000313" key="3">
    <source>
        <dbReference type="EMBL" id="GFS04086.1"/>
    </source>
</evidence>
<reference evidence="3 4" key="1">
    <citation type="journal article" date="2021" name="Elife">
        <title>Chloroplast acquisition without the gene transfer in kleptoplastic sea slugs, Plakobranchus ocellatus.</title>
        <authorList>
            <person name="Maeda T."/>
            <person name="Takahashi S."/>
            <person name="Yoshida T."/>
            <person name="Shimamura S."/>
            <person name="Takaki Y."/>
            <person name="Nagai Y."/>
            <person name="Toyoda A."/>
            <person name="Suzuki Y."/>
            <person name="Arimoto A."/>
            <person name="Ishii H."/>
            <person name="Satoh N."/>
            <person name="Nishiyama T."/>
            <person name="Hasebe M."/>
            <person name="Maruyama T."/>
            <person name="Minagawa J."/>
            <person name="Obokata J."/>
            <person name="Shigenobu S."/>
        </authorList>
    </citation>
    <scope>NUCLEOTIDE SEQUENCE [LARGE SCALE GENOMIC DNA]</scope>
</reference>
<keyword evidence="1" id="KW-0732">Signal</keyword>
<dbReference type="InterPro" id="IPR036465">
    <property type="entry name" value="vWFA_dom_sf"/>
</dbReference>
<evidence type="ECO:0000313" key="4">
    <source>
        <dbReference type="Proteomes" id="UP000762676"/>
    </source>
</evidence>
<dbReference type="InterPro" id="IPR050525">
    <property type="entry name" value="ECM_Assembly_Org"/>
</dbReference>
<name>A0AAV4I5Y0_9GAST</name>
<protein>
    <submittedName>
        <fullName evidence="3">von Willebrand factor</fullName>
    </submittedName>
</protein>
<dbReference type="InterPro" id="IPR002035">
    <property type="entry name" value="VWF_A"/>
</dbReference>
<gene>
    <name evidence="3" type="ORF">ElyMa_001166500</name>
</gene>
<dbReference type="PANTHER" id="PTHR24020">
    <property type="entry name" value="COLLAGEN ALPHA"/>
    <property type="match status" value="1"/>
</dbReference>
<keyword evidence="4" id="KW-1185">Reference proteome</keyword>
<evidence type="ECO:0000256" key="1">
    <source>
        <dbReference type="SAM" id="SignalP"/>
    </source>
</evidence>
<feature type="signal peptide" evidence="1">
    <location>
        <begin position="1"/>
        <end position="17"/>
    </location>
</feature>
<dbReference type="EMBL" id="BMAT01002297">
    <property type="protein sequence ID" value="GFS04086.1"/>
    <property type="molecule type" value="Genomic_DNA"/>
</dbReference>
<dbReference type="SUPFAM" id="SSF53300">
    <property type="entry name" value="vWA-like"/>
    <property type="match status" value="1"/>
</dbReference>